<dbReference type="InParanoid" id="A0A0H2R5W4"/>
<accession>A0A0H2R5W4</accession>
<evidence type="ECO:0000313" key="1">
    <source>
        <dbReference type="EMBL" id="KLO04868.1"/>
    </source>
</evidence>
<dbReference type="EMBL" id="KQ086414">
    <property type="protein sequence ID" value="KLO04868.1"/>
    <property type="molecule type" value="Genomic_DNA"/>
</dbReference>
<keyword evidence="2" id="KW-1185">Reference proteome</keyword>
<gene>
    <name evidence="1" type="ORF">SCHPADRAFT_743610</name>
</gene>
<protein>
    <submittedName>
        <fullName evidence="1">Uncharacterized protein</fullName>
    </submittedName>
</protein>
<sequence length="151" mass="17360">MNLTGITNLSHHLLVAIPSSPSTMTVYIETARASLWLTLRAHTPGRRLAVPWISSYDDGMFRIRETRAIDREMPWSFFHLRSPRCTEASLPPRFRRLWYISKARERGYGIISSTLAVLALRLLASIPSSVAQLTPTRRRYISKARERSYQS</sequence>
<name>A0A0H2R5W4_9AGAM</name>
<dbReference type="AlphaFoldDB" id="A0A0H2R5W4"/>
<evidence type="ECO:0000313" key="2">
    <source>
        <dbReference type="Proteomes" id="UP000053477"/>
    </source>
</evidence>
<organism evidence="1 2">
    <name type="scientific">Schizopora paradoxa</name>
    <dbReference type="NCBI Taxonomy" id="27342"/>
    <lineage>
        <taxon>Eukaryota</taxon>
        <taxon>Fungi</taxon>
        <taxon>Dikarya</taxon>
        <taxon>Basidiomycota</taxon>
        <taxon>Agaricomycotina</taxon>
        <taxon>Agaricomycetes</taxon>
        <taxon>Hymenochaetales</taxon>
        <taxon>Schizoporaceae</taxon>
        <taxon>Schizopora</taxon>
    </lineage>
</organism>
<reference evidence="1 2" key="1">
    <citation type="submission" date="2015-04" db="EMBL/GenBank/DDBJ databases">
        <title>Complete genome sequence of Schizopora paradoxa KUC8140, a cosmopolitan wood degrader in East Asia.</title>
        <authorList>
            <consortium name="DOE Joint Genome Institute"/>
            <person name="Min B."/>
            <person name="Park H."/>
            <person name="Jang Y."/>
            <person name="Kim J.-J."/>
            <person name="Kim K.H."/>
            <person name="Pangilinan J."/>
            <person name="Lipzen A."/>
            <person name="Riley R."/>
            <person name="Grigoriev I.V."/>
            <person name="Spatafora J.W."/>
            <person name="Choi I.-G."/>
        </authorList>
    </citation>
    <scope>NUCLEOTIDE SEQUENCE [LARGE SCALE GENOMIC DNA]</scope>
    <source>
        <strain evidence="1 2">KUC8140</strain>
    </source>
</reference>
<proteinExistence type="predicted"/>
<dbReference type="Proteomes" id="UP000053477">
    <property type="component" value="Unassembled WGS sequence"/>
</dbReference>